<reference evidence="1 2" key="1">
    <citation type="submission" date="2023-03" db="EMBL/GenBank/DDBJ databases">
        <title>High-quality genome of Scylla paramamosain provides insights in environmental adaptation.</title>
        <authorList>
            <person name="Zhang L."/>
        </authorList>
    </citation>
    <scope>NUCLEOTIDE SEQUENCE [LARGE SCALE GENOMIC DNA]</scope>
    <source>
        <strain evidence="1">LZ_2023a</strain>
        <tissue evidence="1">Muscle</tissue>
    </source>
</reference>
<evidence type="ECO:0000313" key="1">
    <source>
        <dbReference type="EMBL" id="KAK8393684.1"/>
    </source>
</evidence>
<evidence type="ECO:0000313" key="2">
    <source>
        <dbReference type="Proteomes" id="UP001487740"/>
    </source>
</evidence>
<organism evidence="1 2">
    <name type="scientific">Scylla paramamosain</name>
    <name type="common">Mud crab</name>
    <dbReference type="NCBI Taxonomy" id="85552"/>
    <lineage>
        <taxon>Eukaryota</taxon>
        <taxon>Metazoa</taxon>
        <taxon>Ecdysozoa</taxon>
        <taxon>Arthropoda</taxon>
        <taxon>Crustacea</taxon>
        <taxon>Multicrustacea</taxon>
        <taxon>Malacostraca</taxon>
        <taxon>Eumalacostraca</taxon>
        <taxon>Eucarida</taxon>
        <taxon>Decapoda</taxon>
        <taxon>Pleocyemata</taxon>
        <taxon>Brachyura</taxon>
        <taxon>Eubrachyura</taxon>
        <taxon>Portunoidea</taxon>
        <taxon>Portunidae</taxon>
        <taxon>Portuninae</taxon>
        <taxon>Scylla</taxon>
    </lineage>
</organism>
<sequence length="201" mass="23114">MYMNSTGPISLCLPVRVYLPDTYLKLPDAYYNECRLYNFVITSGYSMTAQHINARPLYRALKYKNLYTYPDLALNASVTSDSDRWISPTFQSHMTNGALCTTELCPCTSSPGHYVTVDLGKMLFIKSVLVTVGRIQKEEYSQNFYGYIGDTENRKRNRYTFGSLSPGTNRYNMKVEKEIQFISFTKPDNYLCLCFLQAFSQ</sequence>
<comment type="caution">
    <text evidence="1">The sequence shown here is derived from an EMBL/GenBank/DDBJ whole genome shotgun (WGS) entry which is preliminary data.</text>
</comment>
<dbReference type="Gene3D" id="2.60.120.260">
    <property type="entry name" value="Galactose-binding domain-like"/>
    <property type="match status" value="1"/>
</dbReference>
<protein>
    <recommendedName>
        <fullName evidence="3">F5/8 type C domain-containing protein</fullName>
    </recommendedName>
</protein>
<proteinExistence type="predicted"/>
<dbReference type="Proteomes" id="UP001487740">
    <property type="component" value="Unassembled WGS sequence"/>
</dbReference>
<name>A0AAW0U2C4_SCYPA</name>
<dbReference type="EMBL" id="JARAKH010000020">
    <property type="protein sequence ID" value="KAK8393684.1"/>
    <property type="molecule type" value="Genomic_DNA"/>
</dbReference>
<dbReference type="AlphaFoldDB" id="A0AAW0U2C4"/>
<evidence type="ECO:0008006" key="3">
    <source>
        <dbReference type="Google" id="ProtNLM"/>
    </source>
</evidence>
<gene>
    <name evidence="1" type="ORF">O3P69_006780</name>
</gene>
<accession>A0AAW0U2C4</accession>
<keyword evidence="2" id="KW-1185">Reference proteome</keyword>